<organism evidence="4 5">
    <name type="scientific">Amycolatopsis thermoflava</name>
    <dbReference type="NCBI Taxonomy" id="84480"/>
    <lineage>
        <taxon>Bacteria</taxon>
        <taxon>Bacillati</taxon>
        <taxon>Actinomycetota</taxon>
        <taxon>Actinomycetes</taxon>
        <taxon>Pseudonocardiales</taxon>
        <taxon>Pseudonocardiaceae</taxon>
        <taxon>Amycolatopsis</taxon>
        <taxon>Amycolatopsis methanolica group</taxon>
    </lineage>
</organism>
<dbReference type="SUPFAM" id="SSF52218">
    <property type="entry name" value="Flavoproteins"/>
    <property type="match status" value="1"/>
</dbReference>
<proteinExistence type="inferred from homology"/>
<evidence type="ECO:0000256" key="1">
    <source>
        <dbReference type="ARBA" id="ARBA00006252"/>
    </source>
</evidence>
<dbReference type="GO" id="GO:0005829">
    <property type="term" value="C:cytosol"/>
    <property type="evidence" value="ECO:0007669"/>
    <property type="project" value="TreeGrafter"/>
</dbReference>
<keyword evidence="2" id="KW-0560">Oxidoreductase</keyword>
<reference evidence="4 5" key="1">
    <citation type="submission" date="2018-11" db="EMBL/GenBank/DDBJ databases">
        <title>Sequencing the genomes of 1000 actinobacteria strains.</title>
        <authorList>
            <person name="Klenk H.-P."/>
        </authorList>
    </citation>
    <scope>NUCLEOTIDE SEQUENCE [LARGE SCALE GENOMIC DNA]</scope>
    <source>
        <strain evidence="4 5">DSM 44348</strain>
    </source>
</reference>
<sequence length="273" mass="30126">MLTIGPLVAGAVTAEPGDMNVLWIFAHPEGRSLNAALRDEGLKALDEFGHSYRVSDLYAMKWNPVVDYGDFEHDPAERMLVASASQEAYESGRLPADIRAEQEKLDWADAIVVQFPMWWYGLPAILKGWFDRVFVKGLGYGIADEDGTVLRYGDGKLTGKRAMVVTTIGARPSSIGPRGVHGELNDLLFPLHHGTFWYTGIAPLPPFAVLSADRLDEAGFDAAVAGLRDRLRTLESAEPIPFRHQNRGDYDEDLVLRADLAPGRSDLAVHLRD</sequence>
<protein>
    <submittedName>
        <fullName evidence="4">NAD(P)H dehydrogenase (Quinone)</fullName>
    </submittedName>
</protein>
<comment type="caution">
    <text evidence="4">The sequence shown here is derived from an EMBL/GenBank/DDBJ whole genome shotgun (WGS) entry which is preliminary data.</text>
</comment>
<dbReference type="GO" id="GO:0003955">
    <property type="term" value="F:NAD(P)H dehydrogenase (quinone) activity"/>
    <property type="evidence" value="ECO:0007669"/>
    <property type="project" value="TreeGrafter"/>
</dbReference>
<comment type="similarity">
    <text evidence="1">Belongs to the NAD(P)H dehydrogenase (quinone) family.</text>
</comment>
<dbReference type="Proteomes" id="UP000274843">
    <property type="component" value="Unassembled WGS sequence"/>
</dbReference>
<evidence type="ECO:0000259" key="3">
    <source>
        <dbReference type="Pfam" id="PF02525"/>
    </source>
</evidence>
<dbReference type="EMBL" id="RKHY01000001">
    <property type="protein sequence ID" value="ROS41477.1"/>
    <property type="molecule type" value="Genomic_DNA"/>
</dbReference>
<evidence type="ECO:0000313" key="4">
    <source>
        <dbReference type="EMBL" id="ROS41477.1"/>
    </source>
</evidence>
<dbReference type="AlphaFoldDB" id="A0A3N2GY43"/>
<dbReference type="InterPro" id="IPR003680">
    <property type="entry name" value="Flavodoxin_fold"/>
</dbReference>
<evidence type="ECO:0000256" key="2">
    <source>
        <dbReference type="ARBA" id="ARBA00023002"/>
    </source>
</evidence>
<gene>
    <name evidence="4" type="ORF">EDD35_3839</name>
</gene>
<name>A0A3N2GY43_9PSEU</name>
<accession>A0A3N2GY43</accession>
<keyword evidence="5" id="KW-1185">Reference proteome</keyword>
<dbReference type="PANTHER" id="PTHR10204:SF34">
    <property type="entry name" value="NAD(P)H DEHYDROGENASE [QUINONE] 1 ISOFORM 1"/>
    <property type="match status" value="1"/>
</dbReference>
<dbReference type="PANTHER" id="PTHR10204">
    <property type="entry name" value="NAD P H OXIDOREDUCTASE-RELATED"/>
    <property type="match status" value="1"/>
</dbReference>
<dbReference type="InterPro" id="IPR051545">
    <property type="entry name" value="NAD(P)H_dehydrogenase_qn"/>
</dbReference>
<feature type="domain" description="Flavodoxin-like fold" evidence="3">
    <location>
        <begin position="19"/>
        <end position="230"/>
    </location>
</feature>
<dbReference type="InterPro" id="IPR029039">
    <property type="entry name" value="Flavoprotein-like_sf"/>
</dbReference>
<evidence type="ECO:0000313" key="5">
    <source>
        <dbReference type="Proteomes" id="UP000274843"/>
    </source>
</evidence>
<dbReference type="Gene3D" id="3.40.50.360">
    <property type="match status" value="1"/>
</dbReference>
<dbReference type="Pfam" id="PF02525">
    <property type="entry name" value="Flavodoxin_2"/>
    <property type="match status" value="1"/>
</dbReference>